<reference evidence="9 10" key="1">
    <citation type="journal article" date="2016" name="Nat. Commun.">
        <title>Local admixture of amplified and diversified secreted pathogenesis determinants shapes mosaic Toxoplasma gondii genomes.</title>
        <authorList>
            <person name="Lorenzi H."/>
            <person name="Khan A."/>
            <person name="Behnke M.S."/>
            <person name="Namasivayam S."/>
            <person name="Swapna L.S."/>
            <person name="Hadjithomas M."/>
            <person name="Karamycheva S."/>
            <person name="Pinney D."/>
            <person name="Brunk B.P."/>
            <person name="Ajioka J.W."/>
            <person name="Ajzenberg D."/>
            <person name="Boothroyd J.C."/>
            <person name="Boyle J.P."/>
            <person name="Darde M.L."/>
            <person name="Diaz-Miranda M.A."/>
            <person name="Dubey J.P."/>
            <person name="Fritz H.M."/>
            <person name="Gennari S.M."/>
            <person name="Gregory B.D."/>
            <person name="Kim K."/>
            <person name="Saeij J.P."/>
            <person name="Su C."/>
            <person name="White M.W."/>
            <person name="Zhu X.Q."/>
            <person name="Howe D.K."/>
            <person name="Rosenthal B.M."/>
            <person name="Grigg M.E."/>
            <person name="Parkinson J."/>
            <person name="Liu L."/>
            <person name="Kissinger J.C."/>
            <person name="Roos D.S."/>
            <person name="Sibley L.D."/>
        </authorList>
    </citation>
    <scope>NUCLEOTIDE SEQUENCE [LARGE SCALE GENOMIC DNA]</scope>
    <source>
        <strain evidence="9 10">ARI</strain>
    </source>
</reference>
<feature type="region of interest" description="Disordered" evidence="7">
    <location>
        <begin position="443"/>
        <end position="535"/>
    </location>
</feature>
<keyword evidence="4" id="KW-0862">Zinc</keyword>
<proteinExistence type="predicted"/>
<dbReference type="InterPro" id="IPR013083">
    <property type="entry name" value="Znf_RING/FYVE/PHD"/>
</dbReference>
<evidence type="ECO:0000256" key="5">
    <source>
        <dbReference type="ARBA" id="ARBA00023242"/>
    </source>
</evidence>
<keyword evidence="2" id="KW-0479">Metal-binding</keyword>
<dbReference type="OrthoDB" id="1305878at2759"/>
<dbReference type="AlphaFoldDB" id="A0A139Y6C8"/>
<dbReference type="EMBL" id="AGQS02003800">
    <property type="protein sequence ID" value="KYF46478.1"/>
    <property type="molecule type" value="Genomic_DNA"/>
</dbReference>
<protein>
    <submittedName>
        <fullName evidence="9">Zinc finger, C3HC4 type (RING finger) domain-containing protein</fullName>
    </submittedName>
</protein>
<comment type="subcellular location">
    <subcellularLocation>
        <location evidence="1">Nucleus</location>
    </subcellularLocation>
</comment>
<evidence type="ECO:0000313" key="9">
    <source>
        <dbReference type="EMBL" id="KYF46478.1"/>
    </source>
</evidence>
<evidence type="ECO:0000256" key="6">
    <source>
        <dbReference type="PROSITE-ProRule" id="PRU00175"/>
    </source>
</evidence>
<dbReference type="Pfam" id="PF00097">
    <property type="entry name" value="zf-C3HC4"/>
    <property type="match status" value="1"/>
</dbReference>
<keyword evidence="3 6" id="KW-0863">Zinc-finger</keyword>
<evidence type="ECO:0000256" key="7">
    <source>
        <dbReference type="SAM" id="MobiDB-lite"/>
    </source>
</evidence>
<evidence type="ECO:0000313" key="10">
    <source>
        <dbReference type="Proteomes" id="UP000074247"/>
    </source>
</evidence>
<dbReference type="InterPro" id="IPR018957">
    <property type="entry name" value="Znf_C3HC4_RING-type"/>
</dbReference>
<name>A0A139Y6C8_TOXGO</name>
<dbReference type="Gene3D" id="3.30.40.10">
    <property type="entry name" value="Zinc/RING finger domain, C3HC4 (zinc finger)"/>
    <property type="match status" value="1"/>
</dbReference>
<accession>A0A139Y6C8</accession>
<dbReference type="CDD" id="cd16525">
    <property type="entry name" value="RING-HC_PCGF"/>
    <property type="match status" value="1"/>
</dbReference>
<dbReference type="InterPro" id="IPR017907">
    <property type="entry name" value="Znf_RING_CS"/>
</dbReference>
<evidence type="ECO:0000256" key="3">
    <source>
        <dbReference type="ARBA" id="ARBA00022771"/>
    </source>
</evidence>
<feature type="region of interest" description="Disordered" evidence="7">
    <location>
        <begin position="313"/>
        <end position="368"/>
    </location>
</feature>
<dbReference type="VEuPathDB" id="ToxoDB:TGARI_273150"/>
<evidence type="ECO:0000256" key="4">
    <source>
        <dbReference type="ARBA" id="ARBA00022833"/>
    </source>
</evidence>
<organism evidence="9 10">
    <name type="scientific">Toxoplasma gondii ARI</name>
    <dbReference type="NCBI Taxonomy" id="1074872"/>
    <lineage>
        <taxon>Eukaryota</taxon>
        <taxon>Sar</taxon>
        <taxon>Alveolata</taxon>
        <taxon>Apicomplexa</taxon>
        <taxon>Conoidasida</taxon>
        <taxon>Coccidia</taxon>
        <taxon>Eucoccidiorida</taxon>
        <taxon>Eimeriorina</taxon>
        <taxon>Sarcocystidae</taxon>
        <taxon>Toxoplasma</taxon>
    </lineage>
</organism>
<dbReference type="GO" id="GO:0008270">
    <property type="term" value="F:zinc ion binding"/>
    <property type="evidence" value="ECO:0007669"/>
    <property type="project" value="UniProtKB-KW"/>
</dbReference>
<dbReference type="PROSITE" id="PS50089">
    <property type="entry name" value="ZF_RING_2"/>
    <property type="match status" value="1"/>
</dbReference>
<comment type="caution">
    <text evidence="9">The sequence shown here is derived from an EMBL/GenBank/DDBJ whole genome shotgun (WGS) entry which is preliminary data.</text>
</comment>
<feature type="region of interest" description="Disordered" evidence="7">
    <location>
        <begin position="227"/>
        <end position="270"/>
    </location>
</feature>
<feature type="compositionally biased region" description="Basic and acidic residues" evidence="7">
    <location>
        <begin position="337"/>
        <end position="368"/>
    </location>
</feature>
<feature type="compositionally biased region" description="Basic and acidic residues" evidence="7">
    <location>
        <begin position="317"/>
        <end position="330"/>
    </location>
</feature>
<feature type="compositionally biased region" description="Polar residues" evidence="7">
    <location>
        <begin position="245"/>
        <end position="264"/>
    </location>
</feature>
<evidence type="ECO:0000256" key="1">
    <source>
        <dbReference type="ARBA" id="ARBA00004123"/>
    </source>
</evidence>
<dbReference type="SUPFAM" id="SSF57850">
    <property type="entry name" value="RING/U-box"/>
    <property type="match status" value="1"/>
</dbReference>
<evidence type="ECO:0000256" key="2">
    <source>
        <dbReference type="ARBA" id="ARBA00022723"/>
    </source>
</evidence>
<dbReference type="GO" id="GO:0005634">
    <property type="term" value="C:nucleus"/>
    <property type="evidence" value="ECO:0007669"/>
    <property type="project" value="UniProtKB-SubCell"/>
</dbReference>
<feature type="compositionally biased region" description="Low complexity" evidence="7">
    <location>
        <begin position="488"/>
        <end position="532"/>
    </location>
</feature>
<dbReference type="InterPro" id="IPR001841">
    <property type="entry name" value="Znf_RING"/>
</dbReference>
<dbReference type="Proteomes" id="UP000074247">
    <property type="component" value="Unassembled WGS sequence"/>
</dbReference>
<sequence>MPSSSLGALSAGERPEVHREAERTVEHFRCRLCSGYFREAVTIKDCLHSFCKWCLLARAEKGELEETCCPRCEEKLTHGLCHHNDIDVRRALPRVSAAAAAEAGGSAGASVAAGVGSVGSVSSSVSSPASGAPPTQAPVLFDRSLQNLIDKLFPRFAREEALEREELRRFLAGERPYSLLEAEETTAQVGGASPGTGSQRCLLGGSAGEQKETETCAWSSVSSAATPRQGAAAGSSPTVGVHPTLDSSGLSSSETAPAAAQTQEVLPATAPSREEFLEELVKGRLALFDDEETLAVALVPDQAQALALLSQLSSQEGGKRRDCGEGERPQEGGVETPRTDMRTPSRKKGEGEGGKEDAERKDRLDKNEKHVFSSIDDIRRKLGNARREAIKRRHCSSSVPSSLWPLCLPALDQPYLRVDKRMPVMHLLRYLAARLLPVFASGDAEEGDRERARMTETPETPRTCGPTGASSGGGRVEAETGRPSVGEASATDARSPSSSSPPQVDASVSSPDGVSADSVASASAASRASHPPARFEPVSRSLLAELESSLELTLEGRVLGRNHTLQFVCKAHRLAFCGRCLLLAYQWTAQAEGKRMHHAVELLKQT</sequence>
<dbReference type="PANTHER" id="PTHR45893">
    <property type="entry name" value="POLYCOMB GROUP RING FINGER PROTEIN"/>
    <property type="match status" value="1"/>
</dbReference>
<dbReference type="InterPro" id="IPR051507">
    <property type="entry name" value="PcG_RING_finger"/>
</dbReference>
<feature type="domain" description="RING-type" evidence="8">
    <location>
        <begin position="30"/>
        <end position="73"/>
    </location>
</feature>
<feature type="region of interest" description="Disordered" evidence="7">
    <location>
        <begin position="185"/>
        <end position="206"/>
    </location>
</feature>
<dbReference type="PROSITE" id="PS00518">
    <property type="entry name" value="ZF_RING_1"/>
    <property type="match status" value="1"/>
</dbReference>
<keyword evidence="5" id="KW-0539">Nucleus</keyword>
<evidence type="ECO:0000259" key="8">
    <source>
        <dbReference type="PROSITE" id="PS50089"/>
    </source>
</evidence>
<gene>
    <name evidence="9" type="ORF">TGARI_273150</name>
</gene>